<dbReference type="GO" id="GO:0006952">
    <property type="term" value="P:defense response"/>
    <property type="evidence" value="ECO:0007669"/>
    <property type="project" value="UniProtKB-KW"/>
</dbReference>
<protein>
    <recommendedName>
        <fullName evidence="10">AP2/ERF domain-containing protein</fullName>
    </recommendedName>
</protein>
<name>A0A9R1X2P9_LACSA</name>
<comment type="subcellular location">
    <subcellularLocation>
        <location evidence="1">Nucleus</location>
    </subcellularLocation>
</comment>
<reference evidence="11 12" key="1">
    <citation type="journal article" date="2017" name="Nat. Commun.">
        <title>Genome assembly with in vitro proximity ligation data and whole-genome triplication in lettuce.</title>
        <authorList>
            <person name="Reyes-Chin-Wo S."/>
            <person name="Wang Z."/>
            <person name="Yang X."/>
            <person name="Kozik A."/>
            <person name="Arikit S."/>
            <person name="Song C."/>
            <person name="Xia L."/>
            <person name="Froenicke L."/>
            <person name="Lavelle D.O."/>
            <person name="Truco M.J."/>
            <person name="Xia R."/>
            <person name="Zhu S."/>
            <person name="Xu C."/>
            <person name="Xu H."/>
            <person name="Xu X."/>
            <person name="Cox K."/>
            <person name="Korf I."/>
            <person name="Meyers B.C."/>
            <person name="Michelmore R.W."/>
        </authorList>
    </citation>
    <scope>NUCLEOTIDE SEQUENCE [LARGE SCALE GENOMIC DNA]</scope>
    <source>
        <strain evidence="12">cv. Salinas</strain>
        <tissue evidence="11">Seedlings</tissue>
    </source>
</reference>
<feature type="region of interest" description="Disordered" evidence="9">
    <location>
        <begin position="110"/>
        <end position="135"/>
    </location>
</feature>
<proteinExistence type="inferred from homology"/>
<evidence type="ECO:0000256" key="6">
    <source>
        <dbReference type="ARBA" id="ARBA00023163"/>
    </source>
</evidence>
<dbReference type="GO" id="GO:0003700">
    <property type="term" value="F:DNA-binding transcription factor activity"/>
    <property type="evidence" value="ECO:0007669"/>
    <property type="project" value="InterPro"/>
</dbReference>
<feature type="domain" description="AP2/ERF" evidence="10">
    <location>
        <begin position="18"/>
        <end position="81"/>
    </location>
</feature>
<keyword evidence="12" id="KW-1185">Reference proteome</keyword>
<dbReference type="SUPFAM" id="SSF54171">
    <property type="entry name" value="DNA-binding domain"/>
    <property type="match status" value="1"/>
</dbReference>
<dbReference type="PANTHER" id="PTHR31985">
    <property type="entry name" value="ETHYLENE-RESPONSIVE TRANSCRIPTION FACTOR ERF042-RELATED"/>
    <property type="match status" value="1"/>
</dbReference>
<evidence type="ECO:0000259" key="10">
    <source>
        <dbReference type="SMART" id="SM00380"/>
    </source>
</evidence>
<dbReference type="PRINTS" id="PR00367">
    <property type="entry name" value="ETHRSPELEMNT"/>
</dbReference>
<keyword evidence="4" id="KW-0238">DNA-binding</keyword>
<dbReference type="PANTHER" id="PTHR31985:SF216">
    <property type="entry name" value="TRANSCRIPTION FACTOR AP2-EREBP FAMILY"/>
    <property type="match status" value="1"/>
</dbReference>
<keyword evidence="3" id="KW-0805">Transcription regulation</keyword>
<dbReference type="Proteomes" id="UP000235145">
    <property type="component" value="Unassembled WGS sequence"/>
</dbReference>
<dbReference type="CDD" id="cd00018">
    <property type="entry name" value="AP2"/>
    <property type="match status" value="1"/>
</dbReference>
<dbReference type="EMBL" id="NBSK02000007">
    <property type="protein sequence ID" value="KAJ0195889.1"/>
    <property type="molecule type" value="Genomic_DNA"/>
</dbReference>
<evidence type="ECO:0000313" key="12">
    <source>
        <dbReference type="Proteomes" id="UP000235145"/>
    </source>
</evidence>
<evidence type="ECO:0000256" key="8">
    <source>
        <dbReference type="ARBA" id="ARBA00024343"/>
    </source>
</evidence>
<comment type="similarity">
    <text evidence="8">Belongs to the AP2/ERF transcription factor family. ERF subfamily.</text>
</comment>
<organism evidence="11 12">
    <name type="scientific">Lactuca sativa</name>
    <name type="common">Garden lettuce</name>
    <dbReference type="NCBI Taxonomy" id="4236"/>
    <lineage>
        <taxon>Eukaryota</taxon>
        <taxon>Viridiplantae</taxon>
        <taxon>Streptophyta</taxon>
        <taxon>Embryophyta</taxon>
        <taxon>Tracheophyta</taxon>
        <taxon>Spermatophyta</taxon>
        <taxon>Magnoliopsida</taxon>
        <taxon>eudicotyledons</taxon>
        <taxon>Gunneridae</taxon>
        <taxon>Pentapetalae</taxon>
        <taxon>asterids</taxon>
        <taxon>campanulids</taxon>
        <taxon>Asterales</taxon>
        <taxon>Asteraceae</taxon>
        <taxon>Cichorioideae</taxon>
        <taxon>Cichorieae</taxon>
        <taxon>Lactucinae</taxon>
        <taxon>Lactuca</taxon>
    </lineage>
</organism>
<dbReference type="InterPro" id="IPR051032">
    <property type="entry name" value="AP2/ERF_TF_ERF_subfamily"/>
</dbReference>
<keyword evidence="5" id="KW-0010">Activator</keyword>
<evidence type="ECO:0000256" key="9">
    <source>
        <dbReference type="SAM" id="MobiDB-lite"/>
    </source>
</evidence>
<evidence type="ECO:0000256" key="2">
    <source>
        <dbReference type="ARBA" id="ARBA00022821"/>
    </source>
</evidence>
<dbReference type="Gramene" id="rna-gnl|WGS:NBSK|LSAT_7X39941_mrna">
    <property type="protein sequence ID" value="cds-PLY72126.1"/>
    <property type="gene ID" value="gene-LSAT_7X39941"/>
</dbReference>
<dbReference type="Pfam" id="PF00847">
    <property type="entry name" value="AP2"/>
    <property type="match status" value="1"/>
</dbReference>
<keyword evidence="2" id="KW-0611">Plant defense</keyword>
<gene>
    <name evidence="11" type="ORF">LSAT_V11C700358730</name>
</gene>
<evidence type="ECO:0000256" key="5">
    <source>
        <dbReference type="ARBA" id="ARBA00023159"/>
    </source>
</evidence>
<dbReference type="GO" id="GO:0005634">
    <property type="term" value="C:nucleus"/>
    <property type="evidence" value="ECO:0007669"/>
    <property type="project" value="UniProtKB-SubCell"/>
</dbReference>
<dbReference type="OrthoDB" id="1932364at2759"/>
<evidence type="ECO:0000256" key="1">
    <source>
        <dbReference type="ARBA" id="ARBA00004123"/>
    </source>
</evidence>
<evidence type="ECO:0000256" key="7">
    <source>
        <dbReference type="ARBA" id="ARBA00023242"/>
    </source>
</evidence>
<evidence type="ECO:0000256" key="3">
    <source>
        <dbReference type="ARBA" id="ARBA00023015"/>
    </source>
</evidence>
<dbReference type="InterPro" id="IPR001471">
    <property type="entry name" value="AP2/ERF_dom"/>
</dbReference>
<comment type="caution">
    <text evidence="11">The sequence shown here is derived from an EMBL/GenBank/DDBJ whole genome shotgun (WGS) entry which is preliminary data.</text>
</comment>
<dbReference type="AlphaFoldDB" id="A0A9R1X2P9"/>
<evidence type="ECO:0000256" key="4">
    <source>
        <dbReference type="ARBA" id="ARBA00023125"/>
    </source>
</evidence>
<accession>A0A9R1X2P9</accession>
<evidence type="ECO:0000313" key="11">
    <source>
        <dbReference type="EMBL" id="KAJ0195889.1"/>
    </source>
</evidence>
<dbReference type="Gene3D" id="3.30.730.10">
    <property type="entry name" value="AP2/ERF domain"/>
    <property type="match status" value="1"/>
</dbReference>
<sequence>MSKRNRESDNKNNSKHPVYRGVRMRAWGKWVSEIREPKKKSRIWLGTFSDPEMAARAHDVAALSIKGSSAILNFPELAGVLPRPDSCSPRDVQAAATKAAAMIHLNPITTTTATTTTTPSTSTSSTSSSSSYSGVSTLTSASEEVSTMSPPAEELDEIVELPSLSESYCSGESRNNYVFVDSGWDYYSLSTPWPAECDGGYFPGEPSSILPSTSSGTFFSDNYSWQDY</sequence>
<dbReference type="InterPro" id="IPR036955">
    <property type="entry name" value="AP2/ERF_dom_sf"/>
</dbReference>
<dbReference type="InterPro" id="IPR016177">
    <property type="entry name" value="DNA-bd_dom_sf"/>
</dbReference>
<dbReference type="SMART" id="SM00380">
    <property type="entry name" value="AP2"/>
    <property type="match status" value="1"/>
</dbReference>
<keyword evidence="6" id="KW-0804">Transcription</keyword>
<dbReference type="GO" id="GO:0003677">
    <property type="term" value="F:DNA binding"/>
    <property type="evidence" value="ECO:0007669"/>
    <property type="project" value="UniProtKB-KW"/>
</dbReference>
<keyword evidence="7" id="KW-0539">Nucleus</keyword>
<dbReference type="FunFam" id="3.30.730.10:FF:000001">
    <property type="entry name" value="Ethylene-responsive transcription factor 2"/>
    <property type="match status" value="1"/>
</dbReference>